<dbReference type="RefSeq" id="XP_001583958.1">
    <property type="nucleotide sequence ID" value="XM_001583908.1"/>
</dbReference>
<dbReference type="VEuPathDB" id="TrichDB:TVAGG3_0291120"/>
<dbReference type="SMR" id="A2D9W6"/>
<gene>
    <name evidence="2" type="ORF">TVAG_077190</name>
</gene>
<feature type="compositionally biased region" description="Basic and acidic residues" evidence="1">
    <location>
        <begin position="13"/>
        <end position="25"/>
    </location>
</feature>
<dbReference type="VEuPathDB" id="TrichDB:TVAG_077190"/>
<proteinExistence type="predicted"/>
<feature type="compositionally biased region" description="Acidic residues" evidence="1">
    <location>
        <begin position="1"/>
        <end position="12"/>
    </location>
</feature>
<keyword evidence="3" id="KW-1185">Reference proteome</keyword>
<evidence type="ECO:0000256" key="1">
    <source>
        <dbReference type="SAM" id="MobiDB-lite"/>
    </source>
</evidence>
<name>A2D9W6_TRIV3</name>
<feature type="region of interest" description="Disordered" evidence="1">
    <location>
        <begin position="1"/>
        <end position="25"/>
    </location>
</feature>
<dbReference type="EMBL" id="DS113181">
    <property type="protein sequence ID" value="EAY22972.1"/>
    <property type="molecule type" value="Genomic_DNA"/>
</dbReference>
<evidence type="ECO:0000313" key="2">
    <source>
        <dbReference type="EMBL" id="EAY22972.1"/>
    </source>
</evidence>
<evidence type="ECO:0008006" key="4">
    <source>
        <dbReference type="Google" id="ProtNLM"/>
    </source>
</evidence>
<sequence length="118" mass="13415">MTEEKVETEEPQVEEKPAELPKDPNGELLKENMVLLLNAAQGIWKDALESQAKLTVKIDYLQESINQIKELSALPNYPQGIKHIQNSINRTQACKKRIAMVQARLNKLNQILNAPKQK</sequence>
<dbReference type="OrthoDB" id="10525033at2759"/>
<dbReference type="Proteomes" id="UP000001542">
    <property type="component" value="Unassembled WGS sequence"/>
</dbReference>
<dbReference type="KEGG" id="tva:5468531"/>
<protein>
    <recommendedName>
        <fullName evidence="4">Biogenesis of lysosome-related organelles complex 1 subunit 7</fullName>
    </recommendedName>
</protein>
<organism evidence="2 3">
    <name type="scientific">Trichomonas vaginalis (strain ATCC PRA-98 / G3)</name>
    <dbReference type="NCBI Taxonomy" id="412133"/>
    <lineage>
        <taxon>Eukaryota</taxon>
        <taxon>Metamonada</taxon>
        <taxon>Parabasalia</taxon>
        <taxon>Trichomonadida</taxon>
        <taxon>Trichomonadidae</taxon>
        <taxon>Trichomonas</taxon>
    </lineage>
</organism>
<reference evidence="2" key="2">
    <citation type="journal article" date="2007" name="Science">
        <title>Draft genome sequence of the sexually transmitted pathogen Trichomonas vaginalis.</title>
        <authorList>
            <person name="Carlton J.M."/>
            <person name="Hirt R.P."/>
            <person name="Silva J.C."/>
            <person name="Delcher A.L."/>
            <person name="Schatz M."/>
            <person name="Zhao Q."/>
            <person name="Wortman J.R."/>
            <person name="Bidwell S.L."/>
            <person name="Alsmark U.C.M."/>
            <person name="Besteiro S."/>
            <person name="Sicheritz-Ponten T."/>
            <person name="Noel C.J."/>
            <person name="Dacks J.B."/>
            <person name="Foster P.G."/>
            <person name="Simillion C."/>
            <person name="Van de Peer Y."/>
            <person name="Miranda-Saavedra D."/>
            <person name="Barton G.J."/>
            <person name="Westrop G.D."/>
            <person name="Mueller S."/>
            <person name="Dessi D."/>
            <person name="Fiori P.L."/>
            <person name="Ren Q."/>
            <person name="Paulsen I."/>
            <person name="Zhang H."/>
            <person name="Bastida-Corcuera F.D."/>
            <person name="Simoes-Barbosa A."/>
            <person name="Brown M.T."/>
            <person name="Hayes R.D."/>
            <person name="Mukherjee M."/>
            <person name="Okumura C.Y."/>
            <person name="Schneider R."/>
            <person name="Smith A.J."/>
            <person name="Vanacova S."/>
            <person name="Villalvazo M."/>
            <person name="Haas B.J."/>
            <person name="Pertea M."/>
            <person name="Feldblyum T.V."/>
            <person name="Utterback T.R."/>
            <person name="Shu C.L."/>
            <person name="Osoegawa K."/>
            <person name="de Jong P.J."/>
            <person name="Hrdy I."/>
            <person name="Horvathova L."/>
            <person name="Zubacova Z."/>
            <person name="Dolezal P."/>
            <person name="Malik S.B."/>
            <person name="Logsdon J.M. Jr."/>
            <person name="Henze K."/>
            <person name="Gupta A."/>
            <person name="Wang C.C."/>
            <person name="Dunne R.L."/>
            <person name="Upcroft J.A."/>
            <person name="Upcroft P."/>
            <person name="White O."/>
            <person name="Salzberg S.L."/>
            <person name="Tang P."/>
            <person name="Chiu C.-H."/>
            <person name="Lee Y.-S."/>
            <person name="Embley T.M."/>
            <person name="Coombs G.H."/>
            <person name="Mottram J.C."/>
            <person name="Tachezy J."/>
            <person name="Fraser-Liggett C.M."/>
            <person name="Johnson P.J."/>
        </authorList>
    </citation>
    <scope>NUCLEOTIDE SEQUENCE [LARGE SCALE GENOMIC DNA]</scope>
    <source>
        <strain evidence="2">G3</strain>
    </source>
</reference>
<reference evidence="2" key="1">
    <citation type="submission" date="2006-10" db="EMBL/GenBank/DDBJ databases">
        <authorList>
            <person name="Amadeo P."/>
            <person name="Zhao Q."/>
            <person name="Wortman J."/>
            <person name="Fraser-Liggett C."/>
            <person name="Carlton J."/>
        </authorList>
    </citation>
    <scope>NUCLEOTIDE SEQUENCE</scope>
    <source>
        <strain evidence="2">G3</strain>
    </source>
</reference>
<evidence type="ECO:0000313" key="3">
    <source>
        <dbReference type="Proteomes" id="UP000001542"/>
    </source>
</evidence>
<dbReference type="AlphaFoldDB" id="A2D9W6"/>
<dbReference type="InParanoid" id="A2D9W6"/>
<accession>A2D9W6</accession>